<name>A0A7R9HTA7_9NEOP</name>
<proteinExistence type="predicted"/>
<protein>
    <submittedName>
        <fullName evidence="3">Uncharacterized protein</fullName>
    </submittedName>
</protein>
<accession>A0A7R9HTA7</accession>
<feature type="compositionally biased region" description="Polar residues" evidence="1">
    <location>
        <begin position="1"/>
        <end position="16"/>
    </location>
</feature>
<evidence type="ECO:0000256" key="2">
    <source>
        <dbReference type="SAM" id="Phobius"/>
    </source>
</evidence>
<organism evidence="3">
    <name type="scientific">Timema monikensis</name>
    <dbReference type="NCBI Taxonomy" id="170555"/>
    <lineage>
        <taxon>Eukaryota</taxon>
        <taxon>Metazoa</taxon>
        <taxon>Ecdysozoa</taxon>
        <taxon>Arthropoda</taxon>
        <taxon>Hexapoda</taxon>
        <taxon>Insecta</taxon>
        <taxon>Pterygota</taxon>
        <taxon>Neoptera</taxon>
        <taxon>Polyneoptera</taxon>
        <taxon>Phasmatodea</taxon>
        <taxon>Timematodea</taxon>
        <taxon>Timematoidea</taxon>
        <taxon>Timematidae</taxon>
        <taxon>Timema</taxon>
    </lineage>
</organism>
<keyword evidence="2" id="KW-1133">Transmembrane helix</keyword>
<dbReference type="Pfam" id="PF10961">
    <property type="entry name" value="SelK_SelG"/>
    <property type="match status" value="1"/>
</dbReference>
<dbReference type="EMBL" id="OB797480">
    <property type="protein sequence ID" value="CAD7434370.1"/>
    <property type="molecule type" value="Genomic_DNA"/>
</dbReference>
<sequence length="113" mass="12975">MASLVLTDSSQLTSDSQHLDGTIHQGSTPWRAWILKLFWGVINFIIMFFKSLFNPELHKKGSRYTTDYRSNGRGLFTSLVAQNIAQGSAWEVVYTLYPQQDDVMLVILKFLSW</sequence>
<dbReference type="InterPro" id="IPR024491">
    <property type="entry name" value="Se_SelK/SelG"/>
</dbReference>
<dbReference type="AlphaFoldDB" id="A0A7R9HTA7"/>
<keyword evidence="2" id="KW-0472">Membrane</keyword>
<feature type="transmembrane region" description="Helical" evidence="2">
    <location>
        <begin position="33"/>
        <end position="53"/>
    </location>
</feature>
<keyword evidence="2" id="KW-0812">Transmembrane</keyword>
<evidence type="ECO:0000256" key="1">
    <source>
        <dbReference type="SAM" id="MobiDB-lite"/>
    </source>
</evidence>
<reference evidence="3" key="1">
    <citation type="submission" date="2020-11" db="EMBL/GenBank/DDBJ databases">
        <authorList>
            <person name="Tran Van P."/>
        </authorList>
    </citation>
    <scope>NUCLEOTIDE SEQUENCE</scope>
</reference>
<gene>
    <name evidence="3" type="ORF">TMSB3V08_LOCUS11023</name>
</gene>
<feature type="region of interest" description="Disordered" evidence="1">
    <location>
        <begin position="1"/>
        <end position="21"/>
    </location>
</feature>
<evidence type="ECO:0000313" key="3">
    <source>
        <dbReference type="EMBL" id="CAD7434370.1"/>
    </source>
</evidence>